<accession>A0ABT2FPS1</accession>
<dbReference type="EMBL" id="JAKOGG010000019">
    <property type="protein sequence ID" value="MCS4558318.1"/>
    <property type="molecule type" value="Genomic_DNA"/>
</dbReference>
<reference evidence="5" key="1">
    <citation type="submission" date="2023-07" db="EMBL/GenBank/DDBJ databases">
        <title>Shewanella mangrovi sp. nov., an acetaldehyde- degrading bacterium isolated from mangrove sediment.</title>
        <authorList>
            <person name="Liu Y."/>
        </authorList>
    </citation>
    <scope>NUCLEOTIDE SEQUENCE [LARGE SCALE GENOMIC DNA]</scope>
    <source>
        <strain evidence="5">C32</strain>
    </source>
</reference>
<dbReference type="Proteomes" id="UP001201549">
    <property type="component" value="Unassembled WGS sequence"/>
</dbReference>
<organism evidence="4 5">
    <name type="scientific">Shewanella electrica</name>
    <dbReference type="NCBI Taxonomy" id="515560"/>
    <lineage>
        <taxon>Bacteria</taxon>
        <taxon>Pseudomonadati</taxon>
        <taxon>Pseudomonadota</taxon>
        <taxon>Gammaproteobacteria</taxon>
        <taxon>Alteromonadales</taxon>
        <taxon>Shewanellaceae</taxon>
        <taxon>Shewanella</taxon>
    </lineage>
</organism>
<dbReference type="RefSeq" id="WP_238898137.1">
    <property type="nucleotide sequence ID" value="NZ_JAKOGG010000019.1"/>
</dbReference>
<keyword evidence="1 3" id="KW-0805">Transcription regulation</keyword>
<dbReference type="PIRSF" id="PIRSF016548">
    <property type="entry name" value="Rsd_AlgQ"/>
    <property type="match status" value="1"/>
</dbReference>
<dbReference type="NCBIfam" id="NF008723">
    <property type="entry name" value="PRK11718.1"/>
    <property type="match status" value="1"/>
</dbReference>
<dbReference type="InterPro" id="IPR038309">
    <property type="entry name" value="Rsd/AlgQ_sf"/>
</dbReference>
<gene>
    <name evidence="4" type="primary">rsd</name>
    <name evidence="4" type="ORF">L9G74_17905</name>
</gene>
<dbReference type="Pfam" id="PF04353">
    <property type="entry name" value="Rsd_AlgQ"/>
    <property type="match status" value="1"/>
</dbReference>
<name>A0ABT2FPS1_9GAMM</name>
<keyword evidence="5" id="KW-1185">Reference proteome</keyword>
<sequence>MLKKLAQAEEKWGGESRLIDRWLQTRRELLIQYFKLAGLSPCGVAEKSLPGIQQVHIFCDHMVDYISECHFRIINHIMHSFPEGSAITDRLMPEVLETTDSLLDFIDTYSNAENDDMLLALDQDLAQLGDTMETRFALEDKLLQTLYTYRIKRDESTEAVAAG</sequence>
<comment type="caution">
    <text evidence="4">The sequence shown here is derived from an EMBL/GenBank/DDBJ whole genome shotgun (WGS) entry which is preliminary data.</text>
</comment>
<evidence type="ECO:0000256" key="2">
    <source>
        <dbReference type="ARBA" id="ARBA00023163"/>
    </source>
</evidence>
<evidence type="ECO:0000256" key="1">
    <source>
        <dbReference type="ARBA" id="ARBA00023015"/>
    </source>
</evidence>
<proteinExistence type="inferred from homology"/>
<evidence type="ECO:0000313" key="5">
    <source>
        <dbReference type="Proteomes" id="UP001201549"/>
    </source>
</evidence>
<dbReference type="Gene3D" id="1.20.120.1370">
    <property type="entry name" value="Regulator of RNA polymerase sigma(70) subunit, domain 4"/>
    <property type="match status" value="1"/>
</dbReference>
<comment type="similarity">
    <text evidence="3">Belongs to the Rsd/AlgQ family.</text>
</comment>
<evidence type="ECO:0000313" key="4">
    <source>
        <dbReference type="EMBL" id="MCS4558318.1"/>
    </source>
</evidence>
<evidence type="ECO:0000256" key="3">
    <source>
        <dbReference type="RuleBase" id="RU004409"/>
    </source>
</evidence>
<dbReference type="InterPro" id="IPR007448">
    <property type="entry name" value="Sigma70_reg_Rsd_AlgQ"/>
</dbReference>
<keyword evidence="2 3" id="KW-0804">Transcription</keyword>
<protein>
    <submittedName>
        <fullName evidence="4">Sigma D regulator</fullName>
    </submittedName>
</protein>